<name>E6PT09_9ZZZZ</name>
<organism evidence="1">
    <name type="scientific">mine drainage metagenome</name>
    <dbReference type="NCBI Taxonomy" id="410659"/>
    <lineage>
        <taxon>unclassified sequences</taxon>
        <taxon>metagenomes</taxon>
        <taxon>ecological metagenomes</taxon>
    </lineage>
</organism>
<gene>
    <name evidence="1" type="ORF">CARN2_3542</name>
</gene>
<protein>
    <submittedName>
        <fullName evidence="1">Uncharacterized protein</fullName>
    </submittedName>
</protein>
<reference evidence="1" key="1">
    <citation type="submission" date="2009-10" db="EMBL/GenBank/DDBJ databases">
        <title>Diversity of trophic interactions inside an arsenic-rich microbial ecosystem.</title>
        <authorList>
            <person name="Bertin P.N."/>
            <person name="Heinrich-Salmeron A."/>
            <person name="Pelletier E."/>
            <person name="Goulhen-Chollet F."/>
            <person name="Arsene-Ploetze F."/>
            <person name="Gallien S."/>
            <person name="Calteau A."/>
            <person name="Vallenet D."/>
            <person name="Casiot C."/>
            <person name="Chane-Woon-Ming B."/>
            <person name="Giloteaux L."/>
            <person name="Barakat M."/>
            <person name="Bonnefoy V."/>
            <person name="Bruneel O."/>
            <person name="Chandler M."/>
            <person name="Cleiss J."/>
            <person name="Duran R."/>
            <person name="Elbaz-Poulichet F."/>
            <person name="Fonknechten N."/>
            <person name="Lauga B."/>
            <person name="Mornico D."/>
            <person name="Ortet P."/>
            <person name="Schaeffer C."/>
            <person name="Siguier P."/>
            <person name="Alexander Thil Smith A."/>
            <person name="Van Dorsselaer A."/>
            <person name="Weissenbach J."/>
            <person name="Medigue C."/>
            <person name="Le Paslier D."/>
        </authorList>
    </citation>
    <scope>NUCLEOTIDE SEQUENCE</scope>
</reference>
<dbReference type="AlphaFoldDB" id="E6PT09"/>
<proteinExistence type="predicted"/>
<comment type="caution">
    <text evidence="1">The sequence shown here is derived from an EMBL/GenBank/DDBJ whole genome shotgun (WGS) entry which is preliminary data.</text>
</comment>
<accession>E6PT09</accession>
<evidence type="ECO:0000313" key="1">
    <source>
        <dbReference type="EMBL" id="CBH98066.1"/>
    </source>
</evidence>
<dbReference type="EMBL" id="CABM01000048">
    <property type="protein sequence ID" value="CBH98066.1"/>
    <property type="molecule type" value="Genomic_DNA"/>
</dbReference>
<sequence>MLGTFAIFAIPAAMPGPYARPASAPNSRPCQGGGILGACRQMASPVVKLLHCTRSQNGL</sequence>